<dbReference type="Proteomes" id="UP000683360">
    <property type="component" value="Unassembled WGS sequence"/>
</dbReference>
<dbReference type="PANTHER" id="PTHR24161">
    <property type="entry name" value="ANK_REP_REGION DOMAIN-CONTAINING PROTEIN-RELATED"/>
    <property type="match status" value="1"/>
</dbReference>
<dbReference type="PROSITE" id="PS50088">
    <property type="entry name" value="ANK_REPEAT"/>
    <property type="match status" value="4"/>
</dbReference>
<gene>
    <name evidence="5" type="ORF">MEDL_68112</name>
</gene>
<organism evidence="5 6">
    <name type="scientific">Mytilus edulis</name>
    <name type="common">Blue mussel</name>
    <dbReference type="NCBI Taxonomy" id="6550"/>
    <lineage>
        <taxon>Eukaryota</taxon>
        <taxon>Metazoa</taxon>
        <taxon>Spiralia</taxon>
        <taxon>Lophotrochozoa</taxon>
        <taxon>Mollusca</taxon>
        <taxon>Bivalvia</taxon>
        <taxon>Autobranchia</taxon>
        <taxon>Pteriomorphia</taxon>
        <taxon>Mytilida</taxon>
        <taxon>Mytiloidea</taxon>
        <taxon>Mytilidae</taxon>
        <taxon>Mytilinae</taxon>
        <taxon>Mytilus</taxon>
    </lineage>
</organism>
<accession>A0A8S3VFP5</accession>
<dbReference type="Gene3D" id="3.40.50.300">
    <property type="entry name" value="P-loop containing nucleotide triphosphate hydrolases"/>
    <property type="match status" value="1"/>
</dbReference>
<dbReference type="Pfam" id="PF12796">
    <property type="entry name" value="Ank_2"/>
    <property type="match status" value="3"/>
</dbReference>
<dbReference type="InterPro" id="IPR049050">
    <property type="entry name" value="nSTAND3"/>
</dbReference>
<dbReference type="InterPro" id="IPR036770">
    <property type="entry name" value="Ankyrin_rpt-contain_sf"/>
</dbReference>
<feature type="repeat" description="ANK" evidence="3">
    <location>
        <begin position="185"/>
        <end position="217"/>
    </location>
</feature>
<dbReference type="PANTHER" id="PTHR24161:SF121">
    <property type="entry name" value="M-PHASE PHOSPHOPROTEIN 8"/>
    <property type="match status" value="1"/>
</dbReference>
<dbReference type="SMART" id="SM00248">
    <property type="entry name" value="ANK"/>
    <property type="match status" value="7"/>
</dbReference>
<dbReference type="InterPro" id="IPR002110">
    <property type="entry name" value="Ankyrin_rpt"/>
</dbReference>
<protein>
    <recommendedName>
        <fullName evidence="4">Novel STAND NTPase 3 domain-containing protein</fullName>
    </recommendedName>
</protein>
<dbReference type="SUPFAM" id="SSF52540">
    <property type="entry name" value="P-loop containing nucleoside triphosphate hydrolases"/>
    <property type="match status" value="1"/>
</dbReference>
<evidence type="ECO:0000256" key="2">
    <source>
        <dbReference type="ARBA" id="ARBA00023043"/>
    </source>
</evidence>
<evidence type="ECO:0000256" key="3">
    <source>
        <dbReference type="PROSITE-ProRule" id="PRU00023"/>
    </source>
</evidence>
<dbReference type="SUPFAM" id="SSF48403">
    <property type="entry name" value="Ankyrin repeat"/>
    <property type="match status" value="1"/>
</dbReference>
<evidence type="ECO:0000259" key="4">
    <source>
        <dbReference type="Pfam" id="PF20720"/>
    </source>
</evidence>
<dbReference type="Pfam" id="PF20720">
    <property type="entry name" value="nSTAND3"/>
    <property type="match status" value="1"/>
</dbReference>
<dbReference type="OrthoDB" id="7464126at2759"/>
<feature type="domain" description="Novel STAND NTPase 3" evidence="4">
    <location>
        <begin position="8"/>
        <end position="160"/>
    </location>
</feature>
<evidence type="ECO:0000313" key="5">
    <source>
        <dbReference type="EMBL" id="CAG2256815.1"/>
    </source>
</evidence>
<keyword evidence="1" id="KW-0677">Repeat</keyword>
<sequence length="494" mass="55698">MEIENERFKKTKVVDDILLSLKKTNCITITGMPGEGKTALMHHVALVLHKTAQFSIVPCSVATDINHFYKKDKNQIFVIDDVCGKYIIDQYLVNSFIYNESFHRLILKKGNSKFISTCRKQIFQEKKFQQLQYLIGKAFDISTDYPMSDEEKLLIANEYLSPNAVKRIQVDLFVRKYINDLKDENVLTAFNMACIGGHISIVRSFIEYGIEVNTNDDKHGWTPLMHTCQAGADVNLSFQDNITKIEHNFKLLTSTLCAENDERFEAQDDVAKLGHNLKLMTSRIFGEIDKTSEATNNGWTSLHIASEKGHRKIAELLIKKSAKINKVNGQGLTSLMLACKNGHQEIVQLLLSFDCDINKREYRGRSALTYACYCNKTQIAMMLMSKKSRQRRKDTSQCCIIFGHTTTIDLLFAKGASVDQYDTTGCTPLMSACQRKLVSVVEKLLANEANPNHSSTDGNTPVTTVCKNGKLDILNNLVHVGADLEKVDKKGKLL</sequence>
<dbReference type="Gene3D" id="1.25.40.20">
    <property type="entry name" value="Ankyrin repeat-containing domain"/>
    <property type="match status" value="3"/>
</dbReference>
<keyword evidence="6" id="KW-1185">Reference proteome</keyword>
<comment type="caution">
    <text evidence="5">The sequence shown here is derived from an EMBL/GenBank/DDBJ whole genome shotgun (WGS) entry which is preliminary data.</text>
</comment>
<dbReference type="InterPro" id="IPR027417">
    <property type="entry name" value="P-loop_NTPase"/>
</dbReference>
<evidence type="ECO:0000313" key="6">
    <source>
        <dbReference type="Proteomes" id="UP000683360"/>
    </source>
</evidence>
<dbReference type="PRINTS" id="PR01415">
    <property type="entry name" value="ANKYRIN"/>
</dbReference>
<feature type="repeat" description="ANK" evidence="3">
    <location>
        <begin position="457"/>
        <end position="489"/>
    </location>
</feature>
<feature type="repeat" description="ANK" evidence="3">
    <location>
        <begin position="330"/>
        <end position="362"/>
    </location>
</feature>
<evidence type="ECO:0000256" key="1">
    <source>
        <dbReference type="ARBA" id="ARBA00022737"/>
    </source>
</evidence>
<dbReference type="PROSITE" id="PS50297">
    <property type="entry name" value="ANK_REP_REGION"/>
    <property type="match status" value="3"/>
</dbReference>
<dbReference type="AlphaFoldDB" id="A0A8S3VFP5"/>
<proteinExistence type="predicted"/>
<feature type="repeat" description="ANK" evidence="3">
    <location>
        <begin position="297"/>
        <end position="329"/>
    </location>
</feature>
<keyword evidence="2 3" id="KW-0040">ANK repeat</keyword>
<reference evidence="5" key="1">
    <citation type="submission" date="2021-03" db="EMBL/GenBank/DDBJ databases">
        <authorList>
            <person name="Bekaert M."/>
        </authorList>
    </citation>
    <scope>NUCLEOTIDE SEQUENCE</scope>
</reference>
<dbReference type="EMBL" id="CAJPWZ010003316">
    <property type="protein sequence ID" value="CAG2256815.1"/>
    <property type="molecule type" value="Genomic_DNA"/>
</dbReference>
<name>A0A8S3VFP5_MYTED</name>